<dbReference type="PANTHER" id="PTHR43212:SF3">
    <property type="entry name" value="QUERCETIN 2,3-DIOXYGENASE"/>
    <property type="match status" value="1"/>
</dbReference>
<dbReference type="Pfam" id="PF02678">
    <property type="entry name" value="Pirin"/>
    <property type="match status" value="1"/>
</dbReference>
<evidence type="ECO:0000259" key="4">
    <source>
        <dbReference type="Pfam" id="PF02678"/>
    </source>
</evidence>
<protein>
    <submittedName>
        <fullName evidence="6">Pirin family protein</fullName>
    </submittedName>
</protein>
<feature type="binding site" evidence="2">
    <location>
        <position position="59"/>
    </location>
    <ligand>
        <name>Fe cation</name>
        <dbReference type="ChEBI" id="CHEBI:24875"/>
    </ligand>
</feature>
<feature type="binding site" evidence="2">
    <location>
        <position position="103"/>
    </location>
    <ligand>
        <name>Fe cation</name>
        <dbReference type="ChEBI" id="CHEBI:24875"/>
    </ligand>
</feature>
<comment type="caution">
    <text evidence="6">The sequence shown here is derived from an EMBL/GenBank/DDBJ whole genome shotgun (WGS) entry which is preliminary data.</text>
</comment>
<dbReference type="Gene3D" id="2.60.120.10">
    <property type="entry name" value="Jelly Rolls"/>
    <property type="match status" value="2"/>
</dbReference>
<dbReference type="GO" id="GO:0046872">
    <property type="term" value="F:metal ion binding"/>
    <property type="evidence" value="ECO:0007669"/>
    <property type="project" value="UniProtKB-KW"/>
</dbReference>
<evidence type="ECO:0000256" key="3">
    <source>
        <dbReference type="RuleBase" id="RU003457"/>
    </source>
</evidence>
<feature type="domain" description="Quercetin 2,3-dioxygenase C-terminal cupin" evidence="5">
    <location>
        <begin position="146"/>
        <end position="232"/>
    </location>
</feature>
<dbReference type="SUPFAM" id="SSF51182">
    <property type="entry name" value="RmlC-like cupins"/>
    <property type="match status" value="1"/>
</dbReference>
<dbReference type="OrthoDB" id="321327at2"/>
<dbReference type="AlphaFoldDB" id="A0A4R5KLZ3"/>
<feature type="domain" description="Pirin N-terminal" evidence="4">
    <location>
        <begin position="11"/>
        <end position="117"/>
    </location>
</feature>
<dbReference type="PIRSF" id="PIRSF006232">
    <property type="entry name" value="Pirin"/>
    <property type="match status" value="1"/>
</dbReference>
<feature type="binding site" evidence="2">
    <location>
        <position position="57"/>
    </location>
    <ligand>
        <name>Fe cation</name>
        <dbReference type="ChEBI" id="CHEBI:24875"/>
    </ligand>
</feature>
<comment type="similarity">
    <text evidence="1 3">Belongs to the pirin family.</text>
</comment>
<dbReference type="Proteomes" id="UP000295636">
    <property type="component" value="Unassembled WGS sequence"/>
</dbReference>
<dbReference type="CDD" id="cd02910">
    <property type="entry name" value="cupin_Yhhw_N"/>
    <property type="match status" value="1"/>
</dbReference>
<sequence length="233" mass="25878">MIRIYPSASRYSADHGWLQSNFSFSFGDYYDPDNTKFGPLRVFNDDVIAGHRGFGAHPHREMEIVSIVLSGQLKHEDSTGHTAVTGFGGVQRMSAGTGIIHSEVNPGDEPVSLLQIWFEPNQRQLEPSYETSSYDTAMLLNRWLPVVSNHSGPGVAHIHQDLTIYMSRLEAGQSLSYEQQDGRSMYVYLIEGTAALNADNRLNRRDAARITDTAALTVHNGSEESLLLLIDLP</sequence>
<feature type="binding site" evidence="2">
    <location>
        <position position="101"/>
    </location>
    <ligand>
        <name>Fe cation</name>
        <dbReference type="ChEBI" id="CHEBI:24875"/>
    </ligand>
</feature>
<dbReference type="RefSeq" id="WP_133229871.1">
    <property type="nucleotide sequence ID" value="NZ_SMRT01000007.1"/>
</dbReference>
<keyword evidence="2" id="KW-0408">Iron</keyword>
<reference evidence="6 7" key="1">
    <citation type="submission" date="2019-03" db="EMBL/GenBank/DDBJ databases">
        <title>This is whole genome sequence of Paenibacillus sp MS74 strain.</title>
        <authorList>
            <person name="Trinh H.N."/>
        </authorList>
    </citation>
    <scope>NUCLEOTIDE SEQUENCE [LARGE SCALE GENOMIC DNA]</scope>
    <source>
        <strain evidence="6 7">MS74</strain>
    </source>
</reference>
<evidence type="ECO:0000259" key="5">
    <source>
        <dbReference type="Pfam" id="PF17954"/>
    </source>
</evidence>
<evidence type="ECO:0000313" key="7">
    <source>
        <dbReference type="Proteomes" id="UP000295636"/>
    </source>
</evidence>
<dbReference type="Pfam" id="PF17954">
    <property type="entry name" value="Pirin_C_2"/>
    <property type="match status" value="1"/>
</dbReference>
<keyword evidence="2" id="KW-0479">Metal-binding</keyword>
<evidence type="ECO:0000256" key="1">
    <source>
        <dbReference type="ARBA" id="ARBA00008416"/>
    </source>
</evidence>
<dbReference type="InterPro" id="IPR014710">
    <property type="entry name" value="RmlC-like_jellyroll"/>
</dbReference>
<name>A0A4R5KLZ3_9BACL</name>
<dbReference type="InterPro" id="IPR003829">
    <property type="entry name" value="Pirin_N_dom"/>
</dbReference>
<comment type="cofactor">
    <cofactor evidence="2">
        <name>Fe cation</name>
        <dbReference type="ChEBI" id="CHEBI:24875"/>
    </cofactor>
    <text evidence="2">Binds 1 Fe cation per subunit.</text>
</comment>
<organism evidence="6 7">
    <name type="scientific">Paenibacillus piri</name>
    <dbReference type="NCBI Taxonomy" id="2547395"/>
    <lineage>
        <taxon>Bacteria</taxon>
        <taxon>Bacillati</taxon>
        <taxon>Bacillota</taxon>
        <taxon>Bacilli</taxon>
        <taxon>Bacillales</taxon>
        <taxon>Paenibacillaceae</taxon>
        <taxon>Paenibacillus</taxon>
    </lineage>
</organism>
<keyword evidence="7" id="KW-1185">Reference proteome</keyword>
<evidence type="ECO:0000313" key="6">
    <source>
        <dbReference type="EMBL" id="TDF96613.1"/>
    </source>
</evidence>
<dbReference type="InterPro" id="IPR011051">
    <property type="entry name" value="RmlC_Cupin_sf"/>
</dbReference>
<gene>
    <name evidence="6" type="ORF">E1757_16080</name>
</gene>
<dbReference type="InterPro" id="IPR041602">
    <property type="entry name" value="Quercetinase_C"/>
</dbReference>
<accession>A0A4R5KLZ3</accession>
<evidence type="ECO:0000256" key="2">
    <source>
        <dbReference type="PIRSR" id="PIRSR006232-1"/>
    </source>
</evidence>
<dbReference type="InterPro" id="IPR012093">
    <property type="entry name" value="Pirin"/>
</dbReference>
<dbReference type="EMBL" id="SMRT01000007">
    <property type="protein sequence ID" value="TDF96613.1"/>
    <property type="molecule type" value="Genomic_DNA"/>
</dbReference>
<proteinExistence type="inferred from homology"/>
<dbReference type="PANTHER" id="PTHR43212">
    <property type="entry name" value="QUERCETIN 2,3-DIOXYGENASE"/>
    <property type="match status" value="1"/>
</dbReference>